<dbReference type="Pfam" id="PF21726">
    <property type="entry name" value="DUF6862"/>
    <property type="match status" value="1"/>
</dbReference>
<dbReference type="InterPro" id="IPR049271">
    <property type="entry name" value="DUF6862"/>
</dbReference>
<evidence type="ECO:0000313" key="4">
    <source>
        <dbReference type="Proteomes" id="UP000073601"/>
    </source>
</evidence>
<accession>A0A128FJJ1</accession>
<evidence type="ECO:0000313" key="3">
    <source>
        <dbReference type="EMBL" id="CZF86963.1"/>
    </source>
</evidence>
<evidence type="ECO:0000259" key="2">
    <source>
        <dbReference type="Pfam" id="PF21726"/>
    </source>
</evidence>
<feature type="region of interest" description="Disordered" evidence="1">
    <location>
        <begin position="39"/>
        <end position="58"/>
    </location>
</feature>
<reference evidence="4" key="1">
    <citation type="submission" date="2016-02" db="EMBL/GenBank/DDBJ databases">
        <authorList>
            <person name="Rodrigo-Torres Lidia"/>
            <person name="Arahal R.David."/>
        </authorList>
    </citation>
    <scope>NUCLEOTIDE SEQUENCE [LARGE SCALE GENOMIC DNA]</scope>
    <source>
        <strain evidence="4">CECT 8713</strain>
    </source>
</reference>
<feature type="domain" description="DUF6862" evidence="2">
    <location>
        <begin position="369"/>
        <end position="442"/>
    </location>
</feature>
<keyword evidence="4" id="KW-1185">Reference proteome</keyword>
<name>A0A128FJJ1_9GAMM</name>
<dbReference type="Proteomes" id="UP000073601">
    <property type="component" value="Unassembled WGS sequence"/>
</dbReference>
<proteinExistence type="predicted"/>
<evidence type="ECO:0000256" key="1">
    <source>
        <dbReference type="SAM" id="MobiDB-lite"/>
    </source>
</evidence>
<organism evidence="3 4">
    <name type="scientific">Grimontia marina</name>
    <dbReference type="NCBI Taxonomy" id="646534"/>
    <lineage>
        <taxon>Bacteria</taxon>
        <taxon>Pseudomonadati</taxon>
        <taxon>Pseudomonadota</taxon>
        <taxon>Gammaproteobacteria</taxon>
        <taxon>Vibrionales</taxon>
        <taxon>Vibrionaceae</taxon>
        <taxon>Grimontia</taxon>
    </lineage>
</organism>
<protein>
    <recommendedName>
        <fullName evidence="2">DUF6862 domain-containing protein</fullName>
    </recommendedName>
</protein>
<dbReference type="EMBL" id="FIZY01000100">
    <property type="protein sequence ID" value="CZF86963.1"/>
    <property type="molecule type" value="Genomic_DNA"/>
</dbReference>
<dbReference type="AlphaFoldDB" id="A0A128FJJ1"/>
<gene>
    <name evidence="3" type="ORF">GMA8713_05004</name>
</gene>
<sequence>MDEDGKDAGNLTLETDSLGFSDLKNTTYAQNSAMGINTGVGIGEETGQDGKPTDNTEVDSTYNSSTLQYQNSSDYSVTKTLATVGKGNVTVGSDTESDSLTALNRDVENTEKDLFSVERNEGNVDVTVDHRLLTEKGRQSIKNDFVDSYEFGEDIYSAAEKLNEDDRVGLLSFWSALHNNAVGTQLKNQLIRDPENAHILAGLTSGDGDSYAQAMQELGHLAQEKFGLALTDIGLYDASKTTSTSLADNASKDVHGATVIDANNSEYGDIFIDIEGAKTLHVNSLGQELIESKTLQEGGANDETQEALSQMFGGQLEKRVDQATGNQLASTSTAEFSNSLANSQSVLNGTQKANKVGDAKVDYYLTQTEAQRKVELTDFLLQCTSADCRETDEFTSKQRELVALNKTGTKRDEDYKSACQNGGGANCNLESAKVVEAFNTYDKDVAVTDGTLSEYLDVSTKYGESASRPWEVAATDALMEMPSDALLGTLESVPELAGLAVTAASALAGDEQAQQQLEAMYLNIKGTIADPDGALDSYMADIAAREASGEITSHDAKKEVAKFYISATTAVAGQTYGLVKVADTSLDATVKAADSLGSVIDHAPSKKTPSGNFHSDSDGFPQLAEIGTFEDGKVVSAEQLNAFQAMEGDMLVYTNKSGDPDKTVLDESVQRKAWPAAPAWKEGTEVTYRRISEPEEFYMVIDDRQLRQIEDALESKEYGEAISSLGAFATKNKVETEADLRDLLAVRPDWKSSSNGLKRIKIVLNNVEVREGTVGKMAVPIDTDKDGVPTVDTVLAGGGHQIQFVHSPKANQQQDIKIDLSDVKDLLQ</sequence>